<proteinExistence type="predicted"/>
<accession>A0ACB7F0L1</accession>
<reference evidence="1" key="1">
    <citation type="submission" date="2020-04" db="EMBL/GenBank/DDBJ databases">
        <title>A chromosome-scale assembly and high-density genetic map of the yellow drum (Nibea albiflora) genome.</title>
        <authorList>
            <person name="Xu D."/>
            <person name="Zhang W."/>
            <person name="Chen R."/>
            <person name="Tan P."/>
            <person name="Wang L."/>
            <person name="Song H."/>
            <person name="Tian L."/>
            <person name="Zhu Q."/>
            <person name="Wang B."/>
        </authorList>
    </citation>
    <scope>NUCLEOTIDE SEQUENCE</scope>
    <source>
        <strain evidence="1">ZJHYS-2018</strain>
    </source>
</reference>
<keyword evidence="2" id="KW-1185">Reference proteome</keyword>
<sequence>MDYSQSFSALNERLRPRITTSEQLFSSLTRLEDRQSGSLRSLSSSYRPTVLQKKPETKVSEPEDPEELGNDADQENVGSDDLEEPCADLCDFDSSLNLKDEGDEDSTSPSEEKDIPGELSSKKGTSDSSESTEERRDSLKGSYEDGTLPDLIRSGRPLGRRRTVGHVSETLKEVRREVELSRRRSIKLKAQVDKLQESREGLGWSQHRERVKVTLNIRTQCISARLRPCMIMIYSCSFLSQVTEEVLSVLRLLHPLTESGPLQASHGENQLDKAMEAELLRSKTELMLLNNQLLEAVQKRLELSLELEAWKEDVQLILQQQLKSQQQSEQAQKKTYRLGILRRNNRPPIQRPPTIPQATSTPHTTNSNQIFISRSAVSTSPIPSTPSTPTGTQRWKDKLRRGKISHQGDQDAARQDSEWGNGFQVVSLD</sequence>
<evidence type="ECO:0000313" key="1">
    <source>
        <dbReference type="EMBL" id="KAG8008032.1"/>
    </source>
</evidence>
<name>A0ACB7F0L1_NIBAL</name>
<dbReference type="EMBL" id="CM024807">
    <property type="protein sequence ID" value="KAG8008032.1"/>
    <property type="molecule type" value="Genomic_DNA"/>
</dbReference>
<protein>
    <submittedName>
        <fullName evidence="1">Uncharacterized protein</fullName>
    </submittedName>
</protein>
<evidence type="ECO:0000313" key="2">
    <source>
        <dbReference type="Proteomes" id="UP000805704"/>
    </source>
</evidence>
<gene>
    <name evidence="1" type="ORF">GBF38_003773</name>
</gene>
<comment type="caution">
    <text evidence="1">The sequence shown here is derived from an EMBL/GenBank/DDBJ whole genome shotgun (WGS) entry which is preliminary data.</text>
</comment>
<organism evidence="1 2">
    <name type="scientific">Nibea albiflora</name>
    <name type="common">Yellow drum</name>
    <name type="synonym">Corvina albiflora</name>
    <dbReference type="NCBI Taxonomy" id="240163"/>
    <lineage>
        <taxon>Eukaryota</taxon>
        <taxon>Metazoa</taxon>
        <taxon>Chordata</taxon>
        <taxon>Craniata</taxon>
        <taxon>Vertebrata</taxon>
        <taxon>Euteleostomi</taxon>
        <taxon>Actinopterygii</taxon>
        <taxon>Neopterygii</taxon>
        <taxon>Teleostei</taxon>
        <taxon>Neoteleostei</taxon>
        <taxon>Acanthomorphata</taxon>
        <taxon>Eupercaria</taxon>
        <taxon>Sciaenidae</taxon>
        <taxon>Nibea</taxon>
    </lineage>
</organism>
<dbReference type="Proteomes" id="UP000805704">
    <property type="component" value="Chromosome 19"/>
</dbReference>